<protein>
    <submittedName>
        <fullName evidence="2">Uncharacterized protein</fullName>
    </submittedName>
</protein>
<dbReference type="Proteomes" id="UP000285951">
    <property type="component" value="Unassembled WGS sequence"/>
</dbReference>
<comment type="caution">
    <text evidence="2">The sequence shown here is derived from an EMBL/GenBank/DDBJ whole genome shotgun (WGS) entry which is preliminary data.</text>
</comment>
<dbReference type="AlphaFoldDB" id="A0A7M4D6I9"/>
<evidence type="ECO:0000313" key="3">
    <source>
        <dbReference type="EMBL" id="MVB07473.1"/>
    </source>
</evidence>
<sequence>MKFKFSSSKIFNTISLLLAIFGIAFGFYQYNKSPKPVVNILNNEQLFSLKENMPELQVLYNGRDLREENKDITILRFKVVNEGRESMTPNTYNSLAPLGVEIIDGELLKKPEIVGLSDSSYVGKIIAKTTSSQIYFNPVTLDSDQYFELKCYVKNDLGKKPNIKTLGKIAGVEIIEVIYKTLDLTQDKNSKYYLLYGISATIAIIIIIIYMRSTFGELLSEYKSLSRENKLIRTHQDLLTNKFSEEEKKKLQNLAYNLFIKNSEDAE</sequence>
<evidence type="ECO:0000313" key="4">
    <source>
        <dbReference type="Proteomes" id="UP000285951"/>
    </source>
</evidence>
<reference evidence="2 5" key="2">
    <citation type="submission" date="2019-12" db="EMBL/GenBank/DDBJ databases">
        <title>Draft genome sequence of Labilibaculum sp. strain 44 isolated from deep waters of Black Sea.</title>
        <authorList>
            <person name="Yadav S."/>
            <person name="Villanueva L."/>
        </authorList>
    </citation>
    <scope>NUCLEOTIDE SEQUENCE [LARGE SCALE GENOMIC DNA]</scope>
    <source>
        <strain evidence="2 5">44</strain>
    </source>
</reference>
<gene>
    <name evidence="3" type="ORF">DWB62_010630</name>
    <name evidence="2" type="ORF">GNY23_10630</name>
</gene>
<keyword evidence="1" id="KW-0812">Transmembrane</keyword>
<evidence type="ECO:0000313" key="5">
    <source>
        <dbReference type="Proteomes" id="UP000462449"/>
    </source>
</evidence>
<keyword evidence="1" id="KW-1133">Transmembrane helix</keyword>
<keyword evidence="4" id="KW-1185">Reference proteome</keyword>
<feature type="transmembrane region" description="Helical" evidence="1">
    <location>
        <begin position="192"/>
        <end position="211"/>
    </location>
</feature>
<dbReference type="EMBL" id="QTZN02000022">
    <property type="protein sequence ID" value="MVB07473.1"/>
    <property type="molecule type" value="Genomic_DNA"/>
</dbReference>
<name>A0A7M4D6I9_9BACT</name>
<keyword evidence="1" id="KW-0472">Membrane</keyword>
<dbReference type="EMBL" id="WOTW01000022">
    <property type="protein sequence ID" value="MUP38268.1"/>
    <property type="molecule type" value="Genomic_DNA"/>
</dbReference>
<dbReference type="RefSeq" id="WP_156195937.1">
    <property type="nucleotide sequence ID" value="NZ_QTZN02000022.1"/>
</dbReference>
<accession>A0A7M4D6I9</accession>
<evidence type="ECO:0000256" key="1">
    <source>
        <dbReference type="SAM" id="Phobius"/>
    </source>
</evidence>
<reference evidence="3 4" key="1">
    <citation type="submission" date="2019-11" db="EMBL/GenBank/DDBJ databases">
        <title>Draft genome sequence of Labilibaculum sp. strain SYP isolated from Black Sea.</title>
        <authorList>
            <person name="Yadav S."/>
            <person name="Villanueva L."/>
        </authorList>
    </citation>
    <scope>NUCLEOTIDE SEQUENCE [LARGE SCALE GENOMIC DNA]</scope>
    <source>
        <strain evidence="3 4">44</strain>
    </source>
</reference>
<organism evidence="2 5">
    <name type="scientific">Labilibaculum euxinus</name>
    <dbReference type="NCBI Taxonomy" id="2686357"/>
    <lineage>
        <taxon>Bacteria</taxon>
        <taxon>Pseudomonadati</taxon>
        <taxon>Bacteroidota</taxon>
        <taxon>Bacteroidia</taxon>
        <taxon>Marinilabiliales</taxon>
        <taxon>Marinifilaceae</taxon>
        <taxon>Labilibaculum</taxon>
    </lineage>
</organism>
<evidence type="ECO:0000313" key="2">
    <source>
        <dbReference type="EMBL" id="MUP38268.1"/>
    </source>
</evidence>
<dbReference type="Proteomes" id="UP000462449">
    <property type="component" value="Unassembled WGS sequence"/>
</dbReference>
<proteinExistence type="predicted"/>